<dbReference type="EMBL" id="JABWAB010000001">
    <property type="protein sequence ID" value="KAF6059747.1"/>
    <property type="molecule type" value="Genomic_DNA"/>
</dbReference>
<dbReference type="Proteomes" id="UP000590412">
    <property type="component" value="Unassembled WGS sequence"/>
</dbReference>
<accession>A0A8X7TDR7</accession>
<keyword evidence="4" id="KW-0456">Lyase</keyword>
<sequence>MSLSALHEESIRKGLSRINGLGLPHWSLTVLDTVPPSHVLEVHYKLKNFKKTWEFLNLIAKQADLKKHHPKITTVYNKIDIELTTHDVGNNITEADIGLAQAIHQEFQKLENPESGSK</sequence>
<dbReference type="GO" id="GO:0006729">
    <property type="term" value="P:tetrahydrobiopterin biosynthetic process"/>
    <property type="evidence" value="ECO:0007669"/>
    <property type="project" value="InterPro"/>
</dbReference>
<proteinExistence type="inferred from homology"/>
<dbReference type="PANTHER" id="PTHR12599">
    <property type="entry name" value="PTERIN-4-ALPHA-CARBINOLAMINE DEHYDRATASE"/>
    <property type="match status" value="1"/>
</dbReference>
<dbReference type="PANTHER" id="PTHR12599:SF0">
    <property type="entry name" value="PTERIN-4-ALPHA-CARBINOLAMINE DEHYDRATASE"/>
    <property type="match status" value="1"/>
</dbReference>
<evidence type="ECO:0000256" key="5">
    <source>
        <dbReference type="ARBA" id="ARBA00030497"/>
    </source>
</evidence>
<organism evidence="6 7">
    <name type="scientific">Candida parapsilosis</name>
    <name type="common">Yeast</name>
    <dbReference type="NCBI Taxonomy" id="5480"/>
    <lineage>
        <taxon>Eukaryota</taxon>
        <taxon>Fungi</taxon>
        <taxon>Dikarya</taxon>
        <taxon>Ascomycota</taxon>
        <taxon>Saccharomycotina</taxon>
        <taxon>Pichiomycetes</taxon>
        <taxon>Debaryomycetaceae</taxon>
        <taxon>Candida/Lodderomyces clade</taxon>
        <taxon>Candida</taxon>
    </lineage>
</organism>
<dbReference type="EC" id="4.2.1.96" evidence="3"/>
<evidence type="ECO:0000313" key="6">
    <source>
        <dbReference type="EMBL" id="KAF6059747.1"/>
    </source>
</evidence>
<comment type="similarity">
    <text evidence="2">Belongs to the pterin-4-alpha-carbinolamine dehydratase family.</text>
</comment>
<dbReference type="OrthoDB" id="277398at2759"/>
<evidence type="ECO:0000313" key="7">
    <source>
        <dbReference type="Proteomes" id="UP000590412"/>
    </source>
</evidence>
<evidence type="ECO:0000256" key="4">
    <source>
        <dbReference type="ARBA" id="ARBA00023239"/>
    </source>
</evidence>
<comment type="caution">
    <text evidence="6">The sequence shown here is derived from an EMBL/GenBank/DDBJ whole genome shotgun (WGS) entry which is preliminary data.</text>
</comment>
<evidence type="ECO:0000256" key="3">
    <source>
        <dbReference type="ARBA" id="ARBA00013252"/>
    </source>
</evidence>
<dbReference type="GO" id="GO:0008124">
    <property type="term" value="F:4-alpha-hydroxytetrahydrobiopterin dehydratase activity"/>
    <property type="evidence" value="ECO:0007669"/>
    <property type="project" value="UniProtKB-EC"/>
</dbReference>
<evidence type="ECO:0000256" key="2">
    <source>
        <dbReference type="ARBA" id="ARBA00006472"/>
    </source>
</evidence>
<dbReference type="CDD" id="cd00488">
    <property type="entry name" value="PCD_DCoH"/>
    <property type="match status" value="1"/>
</dbReference>
<dbReference type="AlphaFoldDB" id="A0A8X7TDR7"/>
<dbReference type="InterPro" id="IPR001533">
    <property type="entry name" value="Pterin_deHydtase"/>
</dbReference>
<dbReference type="Gene3D" id="3.30.1360.20">
    <property type="entry name" value="Transcriptional coactivator/pterin dehydratase"/>
    <property type="match status" value="1"/>
</dbReference>
<comment type="catalytic activity">
    <reaction evidence="1">
        <text>(4aS,6R)-4a-hydroxy-L-erythro-5,6,7,8-tetrahydrobiopterin = (6R)-L-erythro-6,7-dihydrobiopterin + H2O</text>
        <dbReference type="Rhea" id="RHEA:11920"/>
        <dbReference type="ChEBI" id="CHEBI:15377"/>
        <dbReference type="ChEBI" id="CHEBI:15642"/>
        <dbReference type="ChEBI" id="CHEBI:43120"/>
        <dbReference type="EC" id="4.2.1.96"/>
    </reaction>
</comment>
<protein>
    <recommendedName>
        <fullName evidence="3">4a-hydroxytetrahydrobiopterin dehydratase</fullName>
        <ecNumber evidence="3">4.2.1.96</ecNumber>
    </recommendedName>
    <alternativeName>
        <fullName evidence="5">4-alpha-hydroxy-tetrahydropterin dehydratase</fullName>
    </alternativeName>
</protein>
<dbReference type="Pfam" id="PF01329">
    <property type="entry name" value="Pterin_4a"/>
    <property type="match status" value="1"/>
</dbReference>
<evidence type="ECO:0000256" key="1">
    <source>
        <dbReference type="ARBA" id="ARBA00001554"/>
    </source>
</evidence>
<dbReference type="SUPFAM" id="SSF55248">
    <property type="entry name" value="PCD-like"/>
    <property type="match status" value="1"/>
</dbReference>
<gene>
    <name evidence="6" type="ORF">FOB60_001329</name>
</gene>
<reference evidence="6" key="1">
    <citation type="submission" date="2020-03" db="EMBL/GenBank/DDBJ databases">
        <title>FDA dAtabase for Regulatory Grade micrObial Sequences (FDA-ARGOS): Supporting development and validation of Infectious Disease Dx tests.</title>
        <authorList>
            <person name="Campos J."/>
            <person name="Goldberg B."/>
            <person name="Tallon L."/>
            <person name="Sadzewicz L."/>
            <person name="Vavikolanu K."/>
            <person name="Mehta A."/>
            <person name="Aluvathingal J."/>
            <person name="Nadendla S."/>
            <person name="Nandy P."/>
            <person name="Geyer C."/>
            <person name="Yan Y."/>
            <person name="Sichtig H."/>
        </authorList>
    </citation>
    <scope>NUCLEOTIDE SEQUENCE [LARGE SCALE GENOMIC DNA]</scope>
    <source>
        <strain evidence="6">FDAARGOS_652</strain>
    </source>
</reference>
<name>A0A8X7TDR7_CANPA</name>
<dbReference type="InterPro" id="IPR036428">
    <property type="entry name" value="PCD_sf"/>
</dbReference>